<keyword evidence="3" id="KW-0479">Metal-binding</keyword>
<dbReference type="GO" id="GO:0016788">
    <property type="term" value="F:hydrolase activity, acting on ester bonds"/>
    <property type="evidence" value="ECO:0007669"/>
    <property type="project" value="TreeGrafter"/>
</dbReference>
<evidence type="ECO:0000256" key="3">
    <source>
        <dbReference type="ARBA" id="ARBA00022723"/>
    </source>
</evidence>
<dbReference type="GO" id="GO:0008270">
    <property type="term" value="F:zinc ion binding"/>
    <property type="evidence" value="ECO:0007669"/>
    <property type="project" value="TreeGrafter"/>
</dbReference>
<accession>A0A7R9HVJ4</accession>
<feature type="domain" description="DUF1907" evidence="7">
    <location>
        <begin position="26"/>
        <end position="346"/>
    </location>
</feature>
<evidence type="ECO:0000256" key="1">
    <source>
        <dbReference type="ARBA" id="ARBA00004123"/>
    </source>
</evidence>
<comment type="subcellular location">
    <subcellularLocation>
        <location evidence="1">Nucleus</location>
    </subcellularLocation>
</comment>
<dbReference type="PANTHER" id="PTHR13204">
    <property type="entry name" value="PTD012 PROTEIN"/>
    <property type="match status" value="1"/>
</dbReference>
<dbReference type="InterPro" id="IPR015021">
    <property type="entry name" value="C11orf54_DUF1907"/>
</dbReference>
<evidence type="ECO:0000259" key="7">
    <source>
        <dbReference type="SMART" id="SM01168"/>
    </source>
</evidence>
<evidence type="ECO:0000256" key="4">
    <source>
        <dbReference type="ARBA" id="ARBA00022801"/>
    </source>
</evidence>
<evidence type="ECO:0000313" key="8">
    <source>
        <dbReference type="EMBL" id="CAD7437581.1"/>
    </source>
</evidence>
<sequence>MASVISDPPVEFKVIHVPSLEEVATVLNKGLPSNFAEVSVEVVACPDLTKQPFTLACKGLGGKPRIVEIGGVPYLVPLVQRSHLYDISDVGRLVGVEPAFIVGAGAGPWPYAGVNCEMMVNAEVKQGTVNSHTRISKVNTQDGSCILERLPNDESRCALLANLFCCEGKPGKVLQVSCKKRIGKDDFIASIRKTLQAHYKDKSVALGGTFLLKESKAKQHIMPEFSKVPLNSDEDVENWLRFYDMSPPLIAVGTLVSHDPAIAEYKRKPFLESRNRQQQNLSERAALLNPENDVFEAYSFSGLDLRVQHFHSFSHHGEGGHYHNDTQPDIAEYLGYFALGEFIYRLDKPSETHLIGRD</sequence>
<dbReference type="AlphaFoldDB" id="A0A7R9HVJ4"/>
<dbReference type="PANTHER" id="PTHR13204:SF1">
    <property type="entry name" value="ESTER HYDROLASE C11ORF54"/>
    <property type="match status" value="1"/>
</dbReference>
<evidence type="ECO:0000256" key="5">
    <source>
        <dbReference type="ARBA" id="ARBA00022833"/>
    </source>
</evidence>
<evidence type="ECO:0000256" key="2">
    <source>
        <dbReference type="ARBA" id="ARBA00011245"/>
    </source>
</evidence>
<protein>
    <recommendedName>
        <fullName evidence="7">DUF1907 domain-containing protein</fullName>
    </recommendedName>
</protein>
<comment type="subunit">
    <text evidence="2">Monomer.</text>
</comment>
<proteinExistence type="predicted"/>
<gene>
    <name evidence="8" type="ORF">TBIB3V08_LOCUS189</name>
</gene>
<dbReference type="CDD" id="cd17298">
    <property type="entry name" value="DUF1907"/>
    <property type="match status" value="1"/>
</dbReference>
<keyword evidence="6" id="KW-0539">Nucleus</keyword>
<evidence type="ECO:0000256" key="6">
    <source>
        <dbReference type="ARBA" id="ARBA00023242"/>
    </source>
</evidence>
<organism evidence="8">
    <name type="scientific">Timema bartmani</name>
    <dbReference type="NCBI Taxonomy" id="61472"/>
    <lineage>
        <taxon>Eukaryota</taxon>
        <taxon>Metazoa</taxon>
        <taxon>Ecdysozoa</taxon>
        <taxon>Arthropoda</taxon>
        <taxon>Hexapoda</taxon>
        <taxon>Insecta</taxon>
        <taxon>Pterygota</taxon>
        <taxon>Neoptera</taxon>
        <taxon>Polyneoptera</taxon>
        <taxon>Phasmatodea</taxon>
        <taxon>Timematodea</taxon>
        <taxon>Timematoidea</taxon>
        <taxon>Timematidae</taxon>
        <taxon>Timema</taxon>
    </lineage>
</organism>
<reference evidence="8" key="1">
    <citation type="submission" date="2020-11" db="EMBL/GenBank/DDBJ databases">
        <authorList>
            <person name="Tran Van P."/>
        </authorList>
    </citation>
    <scope>NUCLEOTIDE SEQUENCE</scope>
</reference>
<dbReference type="SUPFAM" id="SSF117856">
    <property type="entry name" value="AF0104/ALDC/Ptd012-like"/>
    <property type="match status" value="2"/>
</dbReference>
<dbReference type="EMBL" id="OD564288">
    <property type="protein sequence ID" value="CAD7437581.1"/>
    <property type="molecule type" value="Genomic_DNA"/>
</dbReference>
<keyword evidence="5" id="KW-0862">Zinc</keyword>
<keyword evidence="4" id="KW-0378">Hydrolase</keyword>
<name>A0A7R9HVJ4_9NEOP</name>
<dbReference type="Pfam" id="PF08925">
    <property type="entry name" value="DUF1907"/>
    <property type="match status" value="2"/>
</dbReference>
<dbReference type="SMART" id="SM01168">
    <property type="entry name" value="DUF1907"/>
    <property type="match status" value="1"/>
</dbReference>
<dbReference type="GO" id="GO:0005634">
    <property type="term" value="C:nucleus"/>
    <property type="evidence" value="ECO:0007669"/>
    <property type="project" value="UniProtKB-SubCell"/>
</dbReference>